<dbReference type="Pfam" id="PF12969">
    <property type="entry name" value="DUF3857"/>
    <property type="match status" value="1"/>
</dbReference>
<sequence>MVYRYRIFLLTIVIIAIAPLCASAGMKGFGKVSPEEWGLGAPAEYPEANAVVIHDLCSLTVRLSGIETVRWERIKLLSKAGAEEVGDAGFEYYEGDKIKDLEAQTITPDGKVYKLSNKDYFTKSVGHYKVRTFAFPNLDSGCIVEFQYRTLRDIHEFDPWYFQSEIYTLKSTLTLVVGPGFVYSSSWTNVPPTGRTAKPGEIANMDNPRLPLKTYTWEMKNLMPVTDEPYMAARSDYYSGIFCQLMSYEDQYQKVIFVRNWQDLGKEFQEYVDRYARGGGTGDLAAQITAGISDAMEKARAIYAWVTKEIKTEQGHGLYFNNENLSELRKTGVGLGQEKNVLLVKLLNEAGIQAWPVLIGTRDFRKFNPDIFQLSQFNYIISFVQFDSSVLYLDASSQYCPYGMLTPDCLVDAGFLVDGKNSQLVRILRPEVRTYRLDVTHMQIDSNGAVSCSTLSNLSGYFAPEYGSSAEESAENDFVKEYYLNKLGVPFTLDTADVILDSAGKCLVMARYTLPDYTRLLDSVVTIRPVSFRYRSTPFTKQRRSVPVDFNYPFTYHNIVTIASDRPLTSAVMPPDTTFQIDGATYRRVSQFADGTVTIDSRLIVTVPTFSPLVYPGVRRLFEFIAQSQGEAAALVRQ</sequence>
<evidence type="ECO:0000313" key="4">
    <source>
        <dbReference type="Proteomes" id="UP000250918"/>
    </source>
</evidence>
<dbReference type="Gene3D" id="3.10.620.30">
    <property type="match status" value="1"/>
</dbReference>
<reference evidence="3 4" key="1">
    <citation type="journal article" date="2018" name="ISME J.">
        <title>A methanotrophic archaeon couples anaerobic oxidation of methane to Fe(III) reduction.</title>
        <authorList>
            <person name="Cai C."/>
            <person name="Leu A.O."/>
            <person name="Xie G.J."/>
            <person name="Guo J."/>
            <person name="Feng Y."/>
            <person name="Zhao J.X."/>
            <person name="Tyson G.W."/>
            <person name="Yuan Z."/>
            <person name="Hu S."/>
        </authorList>
    </citation>
    <scope>NUCLEOTIDE SEQUENCE [LARGE SCALE GENOMIC DNA]</scope>
    <source>
        <strain evidence="3">FeB_12</strain>
    </source>
</reference>
<gene>
    <name evidence="3" type="ORF">C3F09_06680</name>
</gene>
<evidence type="ECO:0000259" key="2">
    <source>
        <dbReference type="Pfam" id="PF12969"/>
    </source>
</evidence>
<evidence type="ECO:0008006" key="5">
    <source>
        <dbReference type="Google" id="ProtNLM"/>
    </source>
</evidence>
<name>A0A855X7A0_9BACT</name>
<comment type="caution">
    <text evidence="3">The sequence shown here is derived from an EMBL/GenBank/DDBJ whole genome shotgun (WGS) entry which is preliminary data.</text>
</comment>
<dbReference type="EMBL" id="PQAP01000087">
    <property type="protein sequence ID" value="PWB72359.1"/>
    <property type="molecule type" value="Genomic_DNA"/>
</dbReference>
<dbReference type="InterPro" id="IPR038765">
    <property type="entry name" value="Papain-like_cys_pep_sf"/>
</dbReference>
<dbReference type="Gene3D" id="2.60.40.3140">
    <property type="match status" value="1"/>
</dbReference>
<dbReference type="AlphaFoldDB" id="A0A855X7A0"/>
<protein>
    <recommendedName>
        <fullName evidence="5">DUF3857 domain-containing protein</fullName>
    </recommendedName>
</protein>
<proteinExistence type="predicted"/>
<dbReference type="InterPro" id="IPR024618">
    <property type="entry name" value="DUF3857"/>
</dbReference>
<dbReference type="Proteomes" id="UP000250918">
    <property type="component" value="Unassembled WGS sequence"/>
</dbReference>
<dbReference type="Pfam" id="PF01841">
    <property type="entry name" value="Transglut_core"/>
    <property type="match status" value="1"/>
</dbReference>
<feature type="domain" description="DUF3857" evidence="2">
    <location>
        <begin position="72"/>
        <end position="225"/>
    </location>
</feature>
<organism evidence="3 4">
    <name type="scientific">candidate division GN15 bacterium</name>
    <dbReference type="NCBI Taxonomy" id="2072418"/>
    <lineage>
        <taxon>Bacteria</taxon>
        <taxon>candidate division GN15</taxon>
    </lineage>
</organism>
<dbReference type="InterPro" id="IPR002931">
    <property type="entry name" value="Transglutaminase-like"/>
</dbReference>
<dbReference type="SUPFAM" id="SSF54001">
    <property type="entry name" value="Cysteine proteinases"/>
    <property type="match status" value="1"/>
</dbReference>
<evidence type="ECO:0000259" key="1">
    <source>
        <dbReference type="Pfam" id="PF01841"/>
    </source>
</evidence>
<evidence type="ECO:0000313" key="3">
    <source>
        <dbReference type="EMBL" id="PWB72359.1"/>
    </source>
</evidence>
<feature type="domain" description="Transglutaminase-like" evidence="1">
    <location>
        <begin position="283"/>
        <end position="357"/>
    </location>
</feature>
<accession>A0A855X7A0</accession>